<keyword evidence="4 7" id="KW-0812">Transmembrane</keyword>
<protein>
    <submittedName>
        <fullName evidence="10">TonB-linked outer membrane protein, SusC/RagA family</fullName>
    </submittedName>
</protein>
<evidence type="ECO:0000259" key="9">
    <source>
        <dbReference type="Pfam" id="PF07715"/>
    </source>
</evidence>
<dbReference type="SUPFAM" id="SSF56935">
    <property type="entry name" value="Porins"/>
    <property type="match status" value="1"/>
</dbReference>
<dbReference type="InterPro" id="IPR037066">
    <property type="entry name" value="Plug_dom_sf"/>
</dbReference>
<keyword evidence="11" id="KW-1185">Reference proteome</keyword>
<evidence type="ECO:0000313" key="10">
    <source>
        <dbReference type="EMBL" id="SFF87475.1"/>
    </source>
</evidence>
<dbReference type="Proteomes" id="UP000198964">
    <property type="component" value="Unassembled WGS sequence"/>
</dbReference>
<comment type="subcellular location">
    <subcellularLocation>
        <location evidence="1 7">Cell outer membrane</location>
        <topology evidence="1 7">Multi-pass membrane protein</topology>
    </subcellularLocation>
</comment>
<proteinExistence type="inferred from homology"/>
<dbReference type="AlphaFoldDB" id="A0A1I2M7H4"/>
<sequence length="1157" mass="128582">MKKNRLSDSSRWVKWEKLLLVMKLTTLLVLIFVFNASAELYSQNSKISLRVEDESLNEIFNKIEEQSEFRFFYQNEQIKDVKKKSVDVSQKDIHELVDNLLSETNLTFKLVDRNIIVYPQSQLNASLQQEKTVSGNITDSEGQPLPGVTILIKGTTNGTISDFDGKYTIANVPAGSTLVFSFVGMSAQEIVVANQTSIDIVMTEDAIGIEEVVAIGYGVQKRRSLTSSVASVDVAEAVKIPTSSVSHTLQGRAAGLSVNLNSAQPGGAVKLQIRGSATNRSPLIVIDGMPTSDFSPSSVGYFGTGALDGVLSSLNPNDIENIDILKDASATSIYGSKAAGGVILITTKRGKKGEDRFSVDVNASTGIQEMVNLPEMLNAVDYMKETNRVKREKWLYDSRTDVYSSVPKPNGWVAPGEFSPYFSAEQIAEFENGTRTGTNWTDEVTRTGMVQNVDLSLSGNSKNTRYYASFGAFDQKGIIKNNNLSKYTGRVNVDQEIGDKTTVGVTINFSQINTDNVSIGNGGQWENSGVLMSSLVFSPTLPVYDENGNFSTNDRMSVLPNPVSYLDITNQTTMERFFSSAFLKYNILPGLSIKTQLGFDRNASDNYGYLPTTTVPGASYNGRADRSTNQKSNYQFQTLLNYIKTFGDNHNLSATLGTEYMKYKWESFSARATDFPFDGILWNNMNLGAERPQVWSSGGSSEVISYFLRASYDYDYKYFVTANLRVDGSSNFSPENQYGIFPGISLGWDISRESFMSSSSHWLNQLKLRVGYGQTGNDNIGTAFSDYYSPGANTMWGNSIISGVRLAGLGNPDLKWEKQEDINAGLDFSLFNHRVAGSLEYFNRTISRILGTKNLLSSNPVSKIAYNLDAKKQTYGTELTLNTKNIVSDKFNWNSDITFTYYRDRWLQRDPSYVLGINESPKQYFGELWYYETDGLVEVGSTDPLNLIPGTVKIVDRDGYLLDDDGNRVLDSDGKPQRSGKPDGKIDDADKVKVGVNTPFTIGFNNTFNYGNFDLSVYTYGVFNRWKLNETYTKLGVSNPYTLVSTASNIPVEALDRWNSDNLEGTGVSALQSSAQHGTGDFFLEDAWFIRVRDITLGYTLPKHILQNAKIKRLRLYCNITNPFLFTPYTGMDPETDQYVAAYPNHRSYNLGLQLSF</sequence>
<dbReference type="Gene3D" id="2.60.40.1120">
    <property type="entry name" value="Carboxypeptidase-like, regulatory domain"/>
    <property type="match status" value="1"/>
</dbReference>
<dbReference type="FunFam" id="2.60.40.1120:FF:000003">
    <property type="entry name" value="Outer membrane protein Omp121"/>
    <property type="match status" value="1"/>
</dbReference>
<keyword evidence="3 7" id="KW-1134">Transmembrane beta strand</keyword>
<organism evidence="10 11">
    <name type="scientific">Sunxiuqinia elliptica</name>
    <dbReference type="NCBI Taxonomy" id="655355"/>
    <lineage>
        <taxon>Bacteria</taxon>
        <taxon>Pseudomonadati</taxon>
        <taxon>Bacteroidota</taxon>
        <taxon>Bacteroidia</taxon>
        <taxon>Marinilabiliales</taxon>
        <taxon>Prolixibacteraceae</taxon>
        <taxon>Sunxiuqinia</taxon>
    </lineage>
</organism>
<feature type="region of interest" description="Disordered" evidence="8">
    <location>
        <begin position="966"/>
        <end position="987"/>
    </location>
</feature>
<keyword evidence="6 7" id="KW-0998">Cell outer membrane</keyword>
<dbReference type="Gene3D" id="2.40.170.20">
    <property type="entry name" value="TonB-dependent receptor, beta-barrel domain"/>
    <property type="match status" value="1"/>
</dbReference>
<evidence type="ECO:0000256" key="7">
    <source>
        <dbReference type="PROSITE-ProRule" id="PRU01360"/>
    </source>
</evidence>
<dbReference type="InterPro" id="IPR008969">
    <property type="entry name" value="CarboxyPept-like_regulatory"/>
</dbReference>
<reference evidence="10 11" key="1">
    <citation type="submission" date="2016-10" db="EMBL/GenBank/DDBJ databases">
        <authorList>
            <person name="de Groot N.N."/>
        </authorList>
    </citation>
    <scope>NUCLEOTIDE SEQUENCE [LARGE SCALE GENOMIC DNA]</scope>
    <source>
        <strain evidence="10 11">CGMCC 1.9156</strain>
    </source>
</reference>
<dbReference type="InterPro" id="IPR036942">
    <property type="entry name" value="Beta-barrel_TonB_sf"/>
</dbReference>
<dbReference type="SUPFAM" id="SSF49464">
    <property type="entry name" value="Carboxypeptidase regulatory domain-like"/>
    <property type="match status" value="1"/>
</dbReference>
<evidence type="ECO:0000256" key="2">
    <source>
        <dbReference type="ARBA" id="ARBA00022448"/>
    </source>
</evidence>
<dbReference type="GO" id="GO:0009279">
    <property type="term" value="C:cell outer membrane"/>
    <property type="evidence" value="ECO:0007669"/>
    <property type="project" value="UniProtKB-SubCell"/>
</dbReference>
<gene>
    <name evidence="10" type="ORF">SAMN05216283_1196</name>
</gene>
<dbReference type="InterPro" id="IPR039426">
    <property type="entry name" value="TonB-dep_rcpt-like"/>
</dbReference>
<keyword evidence="2 7" id="KW-0813">Transport</keyword>
<evidence type="ECO:0000256" key="4">
    <source>
        <dbReference type="ARBA" id="ARBA00022692"/>
    </source>
</evidence>
<evidence type="ECO:0000313" key="11">
    <source>
        <dbReference type="Proteomes" id="UP000198964"/>
    </source>
</evidence>
<dbReference type="InterPro" id="IPR023997">
    <property type="entry name" value="TonB-dep_OMP_SusC/RagA_CS"/>
</dbReference>
<feature type="domain" description="TonB-dependent receptor plug" evidence="9">
    <location>
        <begin position="222"/>
        <end position="342"/>
    </location>
</feature>
<dbReference type="PROSITE" id="PS52016">
    <property type="entry name" value="TONB_DEPENDENT_REC_3"/>
    <property type="match status" value="1"/>
</dbReference>
<name>A0A1I2M7H4_9BACT</name>
<dbReference type="NCBIfam" id="TIGR04056">
    <property type="entry name" value="OMP_RagA_SusC"/>
    <property type="match status" value="1"/>
</dbReference>
<dbReference type="InterPro" id="IPR023996">
    <property type="entry name" value="TonB-dep_OMP_SusC/RagA"/>
</dbReference>
<comment type="similarity">
    <text evidence="7">Belongs to the TonB-dependent receptor family.</text>
</comment>
<dbReference type="Pfam" id="PF13715">
    <property type="entry name" value="CarbopepD_reg_2"/>
    <property type="match status" value="1"/>
</dbReference>
<evidence type="ECO:0000256" key="5">
    <source>
        <dbReference type="ARBA" id="ARBA00023136"/>
    </source>
</evidence>
<accession>A0A1I2M7H4</accession>
<dbReference type="Gene3D" id="2.170.130.10">
    <property type="entry name" value="TonB-dependent receptor, plug domain"/>
    <property type="match status" value="1"/>
</dbReference>
<evidence type="ECO:0000256" key="3">
    <source>
        <dbReference type="ARBA" id="ARBA00022452"/>
    </source>
</evidence>
<dbReference type="NCBIfam" id="TIGR04057">
    <property type="entry name" value="SusC_RagA_signa"/>
    <property type="match status" value="1"/>
</dbReference>
<evidence type="ECO:0000256" key="1">
    <source>
        <dbReference type="ARBA" id="ARBA00004571"/>
    </source>
</evidence>
<dbReference type="InterPro" id="IPR012910">
    <property type="entry name" value="Plug_dom"/>
</dbReference>
<keyword evidence="5 7" id="KW-0472">Membrane</keyword>
<dbReference type="Pfam" id="PF07715">
    <property type="entry name" value="Plug"/>
    <property type="match status" value="1"/>
</dbReference>
<dbReference type="STRING" id="655355.SAMN05216283_1196"/>
<dbReference type="EMBL" id="FONW01000019">
    <property type="protein sequence ID" value="SFF87475.1"/>
    <property type="molecule type" value="Genomic_DNA"/>
</dbReference>
<evidence type="ECO:0000256" key="6">
    <source>
        <dbReference type="ARBA" id="ARBA00023237"/>
    </source>
</evidence>
<evidence type="ECO:0000256" key="8">
    <source>
        <dbReference type="SAM" id="MobiDB-lite"/>
    </source>
</evidence>